<dbReference type="Gene3D" id="3.40.50.150">
    <property type="entry name" value="Vaccinia Virus protein VP39"/>
    <property type="match status" value="1"/>
</dbReference>
<proteinExistence type="predicted"/>
<dbReference type="GO" id="GO:0008168">
    <property type="term" value="F:methyltransferase activity"/>
    <property type="evidence" value="ECO:0007669"/>
    <property type="project" value="UniProtKB-KW"/>
</dbReference>
<dbReference type="InterPro" id="IPR041698">
    <property type="entry name" value="Methyltransf_25"/>
</dbReference>
<evidence type="ECO:0000313" key="3">
    <source>
        <dbReference type="Proteomes" id="UP000241764"/>
    </source>
</evidence>
<dbReference type="InterPro" id="IPR029063">
    <property type="entry name" value="SAM-dependent_MTases_sf"/>
</dbReference>
<evidence type="ECO:0000259" key="1">
    <source>
        <dbReference type="Pfam" id="PF13649"/>
    </source>
</evidence>
<keyword evidence="3" id="KW-1185">Reference proteome</keyword>
<organism evidence="2 3">
    <name type="scientific">Phyllobacterium sophorae</name>
    <dbReference type="NCBI Taxonomy" id="1520277"/>
    <lineage>
        <taxon>Bacteria</taxon>
        <taxon>Pseudomonadati</taxon>
        <taxon>Pseudomonadota</taxon>
        <taxon>Alphaproteobacteria</taxon>
        <taxon>Hyphomicrobiales</taxon>
        <taxon>Phyllobacteriaceae</taxon>
        <taxon>Phyllobacterium</taxon>
    </lineage>
</organism>
<comment type="caution">
    <text evidence="2">The sequence shown here is derived from an EMBL/GenBank/DDBJ whole genome shotgun (WGS) entry which is preliminary data.</text>
</comment>
<protein>
    <submittedName>
        <fullName evidence="2">Methyltransferase type 11</fullName>
    </submittedName>
</protein>
<dbReference type="AlphaFoldDB" id="A0A2P7B6A5"/>
<dbReference type="SUPFAM" id="SSF53335">
    <property type="entry name" value="S-adenosyl-L-methionine-dependent methyltransferases"/>
    <property type="match status" value="1"/>
</dbReference>
<dbReference type="OrthoDB" id="8772893at2"/>
<keyword evidence="2" id="KW-0808">Transferase</keyword>
<evidence type="ECO:0000313" key="2">
    <source>
        <dbReference type="EMBL" id="PSH61950.1"/>
    </source>
</evidence>
<reference evidence="3" key="1">
    <citation type="submission" date="2017-11" db="EMBL/GenBank/DDBJ databases">
        <authorList>
            <person name="Kuznetsova I."/>
            <person name="Sazanova A."/>
            <person name="Chirak E."/>
            <person name="Safronova V."/>
            <person name="Willems A."/>
        </authorList>
    </citation>
    <scope>NUCLEOTIDE SEQUENCE [LARGE SCALE GENOMIC DNA]</scope>
    <source>
        <strain evidence="3">CCBAU 03422</strain>
    </source>
</reference>
<dbReference type="GO" id="GO:0032259">
    <property type="term" value="P:methylation"/>
    <property type="evidence" value="ECO:0007669"/>
    <property type="project" value="UniProtKB-KW"/>
</dbReference>
<feature type="domain" description="Methyltransferase" evidence="1">
    <location>
        <begin position="22"/>
        <end position="104"/>
    </location>
</feature>
<accession>A0A2P7B6A5</accession>
<keyword evidence="2" id="KW-0489">Methyltransferase</keyword>
<dbReference type="Proteomes" id="UP000241764">
    <property type="component" value="Unassembled WGS sequence"/>
</dbReference>
<dbReference type="Pfam" id="PF13649">
    <property type="entry name" value="Methyltransf_25"/>
    <property type="match status" value="1"/>
</dbReference>
<name>A0A2P7B6A5_9HYPH</name>
<sequence>MQGFLTAFDELTARTGAKRSYEVGCGEGHLSMRLHDRGWQVRGSDLEDVSVAEANEQCVQRNIDPRFQTVSLFDLTTQDAAEELVICCEVLEHVPDTAKAISVLKSLASPYLLVSVPREPIWRILNVARGKYLKDLGNTPGHIQHWSSASFVSMLKSSFTIVEVRKPLPWTMILCRNDK</sequence>
<dbReference type="EMBL" id="PGGM01000011">
    <property type="protein sequence ID" value="PSH61950.1"/>
    <property type="molecule type" value="Genomic_DNA"/>
</dbReference>
<gene>
    <name evidence="2" type="ORF">CU103_20770</name>
</gene>